<dbReference type="Proteomes" id="UP000267606">
    <property type="component" value="Unassembled WGS sequence"/>
</dbReference>
<evidence type="ECO:0000313" key="2">
    <source>
        <dbReference type="EMBL" id="VDO31891.1"/>
    </source>
</evidence>
<keyword evidence="1" id="KW-0472">Membrane</keyword>
<evidence type="ECO:0000256" key="1">
    <source>
        <dbReference type="SAM" id="Phobius"/>
    </source>
</evidence>
<protein>
    <submittedName>
        <fullName evidence="2 4">Uncharacterized protein</fullName>
    </submittedName>
</protein>
<keyword evidence="3" id="KW-1185">Reference proteome</keyword>
<dbReference type="WBParaSite" id="OFLC_0000210401-mRNA-1">
    <property type="protein sequence ID" value="OFLC_0000210401-mRNA-1"/>
    <property type="gene ID" value="OFLC_0000210401"/>
</dbReference>
<reference evidence="4" key="1">
    <citation type="submission" date="2016-06" db="UniProtKB">
        <authorList>
            <consortium name="WormBaseParasite"/>
        </authorList>
    </citation>
    <scope>IDENTIFICATION</scope>
</reference>
<name>A0A183H3P5_9BILA</name>
<dbReference type="EMBL" id="UZAJ01001145">
    <property type="protein sequence ID" value="VDO31891.1"/>
    <property type="molecule type" value="Genomic_DNA"/>
</dbReference>
<evidence type="ECO:0000313" key="3">
    <source>
        <dbReference type="Proteomes" id="UP000267606"/>
    </source>
</evidence>
<accession>A0A183H3P5</accession>
<organism evidence="4">
    <name type="scientific">Onchocerca flexuosa</name>
    <dbReference type="NCBI Taxonomy" id="387005"/>
    <lineage>
        <taxon>Eukaryota</taxon>
        <taxon>Metazoa</taxon>
        <taxon>Ecdysozoa</taxon>
        <taxon>Nematoda</taxon>
        <taxon>Chromadorea</taxon>
        <taxon>Rhabditida</taxon>
        <taxon>Spirurina</taxon>
        <taxon>Spiruromorpha</taxon>
        <taxon>Filarioidea</taxon>
        <taxon>Onchocercidae</taxon>
        <taxon>Onchocerca</taxon>
    </lineage>
</organism>
<reference evidence="2 3" key="2">
    <citation type="submission" date="2018-11" db="EMBL/GenBank/DDBJ databases">
        <authorList>
            <consortium name="Pathogen Informatics"/>
        </authorList>
    </citation>
    <scope>NUCLEOTIDE SEQUENCE [LARGE SCALE GENOMIC DNA]</scope>
</reference>
<proteinExistence type="predicted"/>
<gene>
    <name evidence="2" type="ORF">OFLC_LOCUS2105</name>
</gene>
<keyword evidence="1" id="KW-1133">Transmembrane helix</keyword>
<keyword evidence="1" id="KW-0812">Transmembrane</keyword>
<evidence type="ECO:0000313" key="4">
    <source>
        <dbReference type="WBParaSite" id="OFLC_0000210401-mRNA-1"/>
    </source>
</evidence>
<dbReference type="AlphaFoldDB" id="A0A183H3P5"/>
<sequence length="132" mass="15020">MNNLRLIMDVVCLQGWAIDPYYKREETGELSENDHSFQRLTTNFEKTGHRSTSEGTPSMPMKTEMRAGTTASLTLQTLLFIGKRQLLFIMEIRRSLLVVDAAVCLLIGTLLFFIPSIVAYFIFVSLFFLSSN</sequence>
<feature type="transmembrane region" description="Helical" evidence="1">
    <location>
        <begin position="96"/>
        <end position="129"/>
    </location>
</feature>